<dbReference type="Gene3D" id="3.40.50.1240">
    <property type="entry name" value="Phosphoglycerate mutase-like"/>
    <property type="match status" value="1"/>
</dbReference>
<name>A0AAF0DYX1_9BASI</name>
<dbReference type="SUPFAM" id="SSF53254">
    <property type="entry name" value="Phosphoglycerate mutase-like"/>
    <property type="match status" value="1"/>
</dbReference>
<dbReference type="PANTHER" id="PTHR16469:SF51">
    <property type="entry name" value="TRANSCRIPTION FACTOR TAU 55 KDA SUBUNIT"/>
    <property type="match status" value="1"/>
</dbReference>
<evidence type="ECO:0000313" key="1">
    <source>
        <dbReference type="EMBL" id="WFD03143.1"/>
    </source>
</evidence>
<protein>
    <recommendedName>
        <fullName evidence="3">Phosphoglycerate mutase</fullName>
    </recommendedName>
</protein>
<dbReference type="InterPro" id="IPR029033">
    <property type="entry name" value="His_PPase_superfam"/>
</dbReference>
<accession>A0AAF0DYX1</accession>
<sequence>MVETVYVARHGFRMAISHFNAAAQVARDPPLTAHGDAQARDMAEFFAAMPADERPELVISSPYSRCITTVLPTVERLGLELVVEPGLAEWFPPVWPERTGLHPTPRRAEHVQRHYAQVSTRWTPLLYPDPHGETIADVHHRMHACFARIEARLAAWGIRRVLLVSHAASSIALGRMLLSGGEIERATHAIRAGTASVSKYTREGDAWVQAYNGNTSFLPGGSEREWDFSFVPENNTEPGMGAAWRDPYVPHDTTLIYRARSRL</sequence>
<reference evidence="1" key="1">
    <citation type="submission" date="2023-03" db="EMBL/GenBank/DDBJ databases">
        <title>Mating type loci evolution in Malassezia.</title>
        <authorList>
            <person name="Coelho M.A."/>
        </authorList>
    </citation>
    <scope>NUCLEOTIDE SEQUENCE</scope>
    <source>
        <strain evidence="1">CBS 7876</strain>
    </source>
</reference>
<dbReference type="CDD" id="cd07067">
    <property type="entry name" value="HP_PGM_like"/>
    <property type="match status" value="1"/>
</dbReference>
<gene>
    <name evidence="1" type="ORF">MOBT1_001832</name>
</gene>
<organism evidence="1 2">
    <name type="scientific">Malassezia obtusa</name>
    <dbReference type="NCBI Taxonomy" id="76774"/>
    <lineage>
        <taxon>Eukaryota</taxon>
        <taxon>Fungi</taxon>
        <taxon>Dikarya</taxon>
        <taxon>Basidiomycota</taxon>
        <taxon>Ustilaginomycotina</taxon>
        <taxon>Malasseziomycetes</taxon>
        <taxon>Malasseziales</taxon>
        <taxon>Malasseziaceae</taxon>
        <taxon>Malassezia</taxon>
    </lineage>
</organism>
<dbReference type="InterPro" id="IPR013078">
    <property type="entry name" value="His_Pase_superF_clade-1"/>
</dbReference>
<dbReference type="Pfam" id="PF00300">
    <property type="entry name" value="His_Phos_1"/>
    <property type="match status" value="1"/>
</dbReference>
<evidence type="ECO:0000313" key="2">
    <source>
        <dbReference type="Proteomes" id="UP001214603"/>
    </source>
</evidence>
<dbReference type="InterPro" id="IPR051710">
    <property type="entry name" value="Phosphatase_SH3-domain"/>
</dbReference>
<dbReference type="AlphaFoldDB" id="A0AAF0DYX1"/>
<dbReference type="Proteomes" id="UP001214603">
    <property type="component" value="Chromosome 3"/>
</dbReference>
<dbReference type="PANTHER" id="PTHR16469">
    <property type="entry name" value="UBIQUITIN-ASSOCIATED AND SH3 DOMAIN-CONTAINING BA-RELATED"/>
    <property type="match status" value="1"/>
</dbReference>
<evidence type="ECO:0008006" key="3">
    <source>
        <dbReference type="Google" id="ProtNLM"/>
    </source>
</evidence>
<dbReference type="SMART" id="SM00855">
    <property type="entry name" value="PGAM"/>
    <property type="match status" value="1"/>
</dbReference>
<dbReference type="EMBL" id="CP119936">
    <property type="protein sequence ID" value="WFD03143.1"/>
    <property type="molecule type" value="Genomic_DNA"/>
</dbReference>
<proteinExistence type="predicted"/>
<keyword evidence="2" id="KW-1185">Reference proteome</keyword>